<dbReference type="PANTHER" id="PTHR43489:SF13">
    <property type="entry name" value="HYDROXYPYRUVATE ISOMERASE"/>
    <property type="match status" value="1"/>
</dbReference>
<sequence>MPRFSANLSFLYQEHALPDRIDAAAADGFTGVEYMSPYESDIADLTRRLRAHRIEQVLINLPMGDFAAGERGFASDPSRVDEFKRGVAAAATAARDLGCSRVNCLVGKAIPGVDPAAAHATLVDNVRYAATTLAEHGVQLVVEPLNRIETPGFLIGTSAEGLALIDEAAVPNVALQYDIYHAQRVEGNIIATLRAQIARIGHVQIADSPGRNEPGTGELAYERILPVLDELGYGGWVGLEYKPSRATSDTFTWMHALRAHEVVS</sequence>
<reference evidence="5 6" key="1">
    <citation type="journal article" date="2022" name="ISME Commun">
        <title>Vulcanimicrobium alpinus gen. nov. sp. nov., the first cultivated representative of the candidate phylum 'Eremiobacterota', is a metabolically versatile aerobic anoxygenic phototroph.</title>
        <authorList>
            <person name="Yabe S."/>
            <person name="Muto K."/>
            <person name="Abe K."/>
            <person name="Yokota A."/>
            <person name="Staudigel H."/>
            <person name="Tebo B.M."/>
        </authorList>
    </citation>
    <scope>NUCLEOTIDE SEQUENCE [LARGE SCALE GENOMIC DNA]</scope>
    <source>
        <strain evidence="5 6">WC8-2</strain>
    </source>
</reference>
<keyword evidence="6" id="KW-1185">Reference proteome</keyword>
<dbReference type="SUPFAM" id="SSF51658">
    <property type="entry name" value="Xylose isomerase-like"/>
    <property type="match status" value="1"/>
</dbReference>
<evidence type="ECO:0000256" key="1">
    <source>
        <dbReference type="ARBA" id="ARBA00023235"/>
    </source>
</evidence>
<dbReference type="GO" id="GO:0008903">
    <property type="term" value="F:hydroxypyruvate isomerase activity"/>
    <property type="evidence" value="ECO:0007669"/>
    <property type="project" value="TreeGrafter"/>
</dbReference>
<dbReference type="InterPro" id="IPR036237">
    <property type="entry name" value="Xyl_isomerase-like_sf"/>
</dbReference>
<evidence type="ECO:0000259" key="4">
    <source>
        <dbReference type="Pfam" id="PF01261"/>
    </source>
</evidence>
<evidence type="ECO:0000313" key="6">
    <source>
        <dbReference type="Proteomes" id="UP001317532"/>
    </source>
</evidence>
<dbReference type="AlphaFoldDB" id="A0AAN1XUC7"/>
<gene>
    <name evidence="5" type="ORF">WPS_09660</name>
</gene>
<dbReference type="InterPro" id="IPR050417">
    <property type="entry name" value="Sugar_Epim/Isomerase"/>
</dbReference>
<dbReference type="InterPro" id="IPR013022">
    <property type="entry name" value="Xyl_isomerase-like_TIM-brl"/>
</dbReference>
<evidence type="ECO:0000256" key="2">
    <source>
        <dbReference type="PIRNR" id="PIRNR006241"/>
    </source>
</evidence>
<dbReference type="RefSeq" id="WP_317996716.1">
    <property type="nucleotide sequence ID" value="NZ_AP025523.1"/>
</dbReference>
<protein>
    <submittedName>
        <fullName evidence="5">Hydroxypyruvate isomerase</fullName>
    </submittedName>
</protein>
<keyword evidence="1 2" id="KW-0413">Isomerase</keyword>
<dbReference type="FunFam" id="3.20.20.150:FF:000007">
    <property type="entry name" value="Hydroxypyruvate isomerase"/>
    <property type="match status" value="1"/>
</dbReference>
<feature type="active site" description="Proton donor/acceptor" evidence="3">
    <location>
        <position position="143"/>
    </location>
</feature>
<accession>A0AAN1XUC7</accession>
<dbReference type="Pfam" id="PF01261">
    <property type="entry name" value="AP_endonuc_2"/>
    <property type="match status" value="1"/>
</dbReference>
<dbReference type="PIRSF" id="PIRSF006241">
    <property type="entry name" value="HyI"/>
    <property type="match status" value="1"/>
</dbReference>
<feature type="active site" description="Proton donor/acceptor" evidence="3">
    <location>
        <position position="240"/>
    </location>
</feature>
<dbReference type="EMBL" id="AP025523">
    <property type="protein sequence ID" value="BDE05690.1"/>
    <property type="molecule type" value="Genomic_DNA"/>
</dbReference>
<dbReference type="KEGG" id="vab:WPS_09660"/>
<dbReference type="InterPro" id="IPR026040">
    <property type="entry name" value="HyI-like"/>
</dbReference>
<feature type="domain" description="Xylose isomerase-like TIM barrel" evidence="4">
    <location>
        <begin position="21"/>
        <end position="254"/>
    </location>
</feature>
<name>A0AAN1XUC7_UNVUL</name>
<evidence type="ECO:0000313" key="5">
    <source>
        <dbReference type="EMBL" id="BDE05690.1"/>
    </source>
</evidence>
<dbReference type="PANTHER" id="PTHR43489">
    <property type="entry name" value="ISOMERASE"/>
    <property type="match status" value="1"/>
</dbReference>
<dbReference type="Gene3D" id="3.20.20.150">
    <property type="entry name" value="Divalent-metal-dependent TIM barrel enzymes"/>
    <property type="match status" value="1"/>
</dbReference>
<organism evidence="5 6">
    <name type="scientific">Vulcanimicrobium alpinum</name>
    <dbReference type="NCBI Taxonomy" id="3016050"/>
    <lineage>
        <taxon>Bacteria</taxon>
        <taxon>Bacillati</taxon>
        <taxon>Vulcanimicrobiota</taxon>
        <taxon>Vulcanimicrobiia</taxon>
        <taxon>Vulcanimicrobiales</taxon>
        <taxon>Vulcanimicrobiaceae</taxon>
        <taxon>Vulcanimicrobium</taxon>
    </lineage>
</organism>
<dbReference type="Proteomes" id="UP001317532">
    <property type="component" value="Chromosome"/>
</dbReference>
<dbReference type="GO" id="GO:0046487">
    <property type="term" value="P:glyoxylate metabolic process"/>
    <property type="evidence" value="ECO:0007669"/>
    <property type="project" value="TreeGrafter"/>
</dbReference>
<evidence type="ECO:0000256" key="3">
    <source>
        <dbReference type="PIRSR" id="PIRSR006241-50"/>
    </source>
</evidence>
<proteinExistence type="inferred from homology"/>
<comment type="similarity">
    <text evidence="2">Belongs to the hyi family.</text>
</comment>